<dbReference type="GO" id="GO:0005576">
    <property type="term" value="C:extracellular region"/>
    <property type="evidence" value="ECO:0007669"/>
    <property type="project" value="UniProtKB-SubCell"/>
</dbReference>
<feature type="signal peptide" evidence="5">
    <location>
        <begin position="1"/>
        <end position="19"/>
    </location>
</feature>
<dbReference type="PANTHER" id="PTHR21700:SF43">
    <property type="entry name" value="TRANSTHYRETIN-RELATED FAMILY DOMAIN-RELATED"/>
    <property type="match status" value="1"/>
</dbReference>
<dbReference type="GO" id="GO:0009986">
    <property type="term" value="C:cell surface"/>
    <property type="evidence" value="ECO:0007669"/>
    <property type="project" value="InterPro"/>
</dbReference>
<accession>G0N0K2</accession>
<dbReference type="AlphaFoldDB" id="G0N0K2"/>
<evidence type="ECO:0000256" key="1">
    <source>
        <dbReference type="ARBA" id="ARBA00004613"/>
    </source>
</evidence>
<dbReference type="PANTHER" id="PTHR21700">
    <property type="entry name" value="TRANSTHYRETIN-LIKE FAMILY PROTEIN-RELATED"/>
    <property type="match status" value="1"/>
</dbReference>
<keyword evidence="3" id="KW-0964">Secreted</keyword>
<evidence type="ECO:0000256" key="5">
    <source>
        <dbReference type="SAM" id="SignalP"/>
    </source>
</evidence>
<dbReference type="eggNOG" id="ENOG502TJQI">
    <property type="taxonomic scope" value="Eukaryota"/>
</dbReference>
<dbReference type="OMA" id="ASKECRY"/>
<evidence type="ECO:0000256" key="3">
    <source>
        <dbReference type="ARBA" id="ARBA00022525"/>
    </source>
</evidence>
<dbReference type="OrthoDB" id="5771181at2759"/>
<dbReference type="STRING" id="135651.G0N0K2"/>
<gene>
    <name evidence="6" type="ORF">CAEBREN_18959</name>
</gene>
<reference evidence="7" key="1">
    <citation type="submission" date="2011-07" db="EMBL/GenBank/DDBJ databases">
        <authorList>
            <consortium name="Caenorhabditis brenneri Sequencing and Analysis Consortium"/>
            <person name="Wilson R.K."/>
        </authorList>
    </citation>
    <scope>NUCLEOTIDE SEQUENCE [LARGE SCALE GENOMIC DNA]</scope>
    <source>
        <strain evidence="7">PB2801</strain>
    </source>
</reference>
<dbReference type="Gene3D" id="2.60.40.3330">
    <property type="match status" value="1"/>
</dbReference>
<dbReference type="InterPro" id="IPR001534">
    <property type="entry name" value="Transthyretin-like"/>
</dbReference>
<keyword evidence="7" id="KW-1185">Reference proteome</keyword>
<evidence type="ECO:0000256" key="2">
    <source>
        <dbReference type="ARBA" id="ARBA00010112"/>
    </source>
</evidence>
<dbReference type="Pfam" id="PF01060">
    <property type="entry name" value="TTR-52"/>
    <property type="match status" value="1"/>
</dbReference>
<organism evidence="7">
    <name type="scientific">Caenorhabditis brenneri</name>
    <name type="common">Nematode worm</name>
    <dbReference type="NCBI Taxonomy" id="135651"/>
    <lineage>
        <taxon>Eukaryota</taxon>
        <taxon>Metazoa</taxon>
        <taxon>Ecdysozoa</taxon>
        <taxon>Nematoda</taxon>
        <taxon>Chromadorea</taxon>
        <taxon>Rhabditida</taxon>
        <taxon>Rhabditina</taxon>
        <taxon>Rhabditomorpha</taxon>
        <taxon>Rhabditoidea</taxon>
        <taxon>Rhabditidae</taxon>
        <taxon>Peloderinae</taxon>
        <taxon>Caenorhabditis</taxon>
    </lineage>
</organism>
<feature type="chain" id="PRO_5003405006" evidence="5">
    <location>
        <begin position="20"/>
        <end position="154"/>
    </location>
</feature>
<dbReference type="InterPro" id="IPR038479">
    <property type="entry name" value="Transthyretin-like_sf"/>
</dbReference>
<evidence type="ECO:0000313" key="6">
    <source>
        <dbReference type="EMBL" id="EGT49170.1"/>
    </source>
</evidence>
<dbReference type="InParanoid" id="G0N0K2"/>
<evidence type="ECO:0000256" key="4">
    <source>
        <dbReference type="ARBA" id="ARBA00022729"/>
    </source>
</evidence>
<keyword evidence="4 5" id="KW-0732">Signal</keyword>
<evidence type="ECO:0000313" key="7">
    <source>
        <dbReference type="Proteomes" id="UP000008068"/>
    </source>
</evidence>
<proteinExistence type="inferred from homology"/>
<dbReference type="HOGENOM" id="CLU_121109_2_0_1"/>
<name>G0N0K2_CAEBE</name>
<dbReference type="Proteomes" id="UP000008068">
    <property type="component" value="Unassembled WGS sequence"/>
</dbReference>
<sequence length="154" mass="17435">MELKAIIIFMLCAPLLCSASTGAVHVRGRLMCSSNPYANEKVQVWDPHFLIEFSLWSETQTDESGYFSMKASGNDWSGVDPFIWIPNYCASSLVGDKRCTEGLIQLNVPKEMISKSHFPNAVYDIGTIQLYEFTATDRLWISSIFGENKECRNY</sequence>
<comment type="similarity">
    <text evidence="2">Belongs to the nematode transthyretin-like family.</text>
</comment>
<protein>
    <submittedName>
        <fullName evidence="6">Uncharacterized protein</fullName>
    </submittedName>
</protein>
<dbReference type="EMBL" id="GL379825">
    <property type="protein sequence ID" value="EGT49170.1"/>
    <property type="molecule type" value="Genomic_DNA"/>
</dbReference>
<comment type="subcellular location">
    <subcellularLocation>
        <location evidence="1">Secreted</location>
    </subcellularLocation>
</comment>